<evidence type="ECO:0000256" key="4">
    <source>
        <dbReference type="ARBA" id="ARBA00022771"/>
    </source>
</evidence>
<comment type="similarity">
    <text evidence="1">Belongs to the SNF2/RAD54 helicase family.</text>
</comment>
<evidence type="ECO:0000256" key="10">
    <source>
        <dbReference type="SAM" id="MobiDB-lite"/>
    </source>
</evidence>
<keyword evidence="8" id="KW-0067">ATP-binding</keyword>
<dbReference type="GO" id="GO:0008270">
    <property type="term" value="F:zinc ion binding"/>
    <property type="evidence" value="ECO:0007669"/>
    <property type="project" value="UniProtKB-KW"/>
</dbReference>
<organism evidence="14 15">
    <name type="scientific">Pyrrhoderma noxium</name>
    <dbReference type="NCBI Taxonomy" id="2282107"/>
    <lineage>
        <taxon>Eukaryota</taxon>
        <taxon>Fungi</taxon>
        <taxon>Dikarya</taxon>
        <taxon>Basidiomycota</taxon>
        <taxon>Agaricomycotina</taxon>
        <taxon>Agaricomycetes</taxon>
        <taxon>Hymenochaetales</taxon>
        <taxon>Hymenochaetaceae</taxon>
        <taxon>Pyrrhoderma</taxon>
    </lineage>
</organism>
<dbReference type="GO" id="GO:0005634">
    <property type="term" value="C:nucleus"/>
    <property type="evidence" value="ECO:0007669"/>
    <property type="project" value="TreeGrafter"/>
</dbReference>
<dbReference type="SUPFAM" id="SSF52540">
    <property type="entry name" value="P-loop containing nucleoside triphosphate hydrolases"/>
    <property type="match status" value="2"/>
</dbReference>
<dbReference type="GO" id="GO:0008094">
    <property type="term" value="F:ATP-dependent activity, acting on DNA"/>
    <property type="evidence" value="ECO:0007669"/>
    <property type="project" value="TreeGrafter"/>
</dbReference>
<evidence type="ECO:0000313" key="15">
    <source>
        <dbReference type="Proteomes" id="UP000217199"/>
    </source>
</evidence>
<keyword evidence="6" id="KW-0347">Helicase</keyword>
<keyword evidence="4 9" id="KW-0863">Zinc-finger</keyword>
<evidence type="ECO:0000256" key="9">
    <source>
        <dbReference type="PROSITE-ProRule" id="PRU00175"/>
    </source>
</evidence>
<dbReference type="GO" id="GO:0004386">
    <property type="term" value="F:helicase activity"/>
    <property type="evidence" value="ECO:0007669"/>
    <property type="project" value="UniProtKB-KW"/>
</dbReference>
<dbReference type="InterPro" id="IPR001650">
    <property type="entry name" value="Helicase_C-like"/>
</dbReference>
<dbReference type="SMART" id="SM00487">
    <property type="entry name" value="DEXDc"/>
    <property type="match status" value="1"/>
</dbReference>
<name>A0A286U8R6_9AGAM</name>
<dbReference type="Pfam" id="PF00097">
    <property type="entry name" value="zf-C3HC4"/>
    <property type="match status" value="1"/>
</dbReference>
<keyword evidence="2" id="KW-0479">Metal-binding</keyword>
<dbReference type="SMART" id="SM00490">
    <property type="entry name" value="HELICc"/>
    <property type="match status" value="1"/>
</dbReference>
<dbReference type="Proteomes" id="UP000217199">
    <property type="component" value="Unassembled WGS sequence"/>
</dbReference>
<dbReference type="OrthoDB" id="423559at2759"/>
<dbReference type="STRING" id="2282107.A0A286U8R6"/>
<dbReference type="AlphaFoldDB" id="A0A286U8R6"/>
<sequence>MSAPALLDRKTVKSVARKTLGHSENSTSPISPFYLIHLREFLSRHPDETHFQIALDHGGDGSISCRVCDCIIPPGGGMPEEDGKDIFGSLQNYELHISLPEHTSRKAQHLSLHKDSGTVNLPPPVPSSSTAPATINTRAPRVVVDLTESPELPHTALSSSSFSGVSSDFEPQFTLDSDHLYALQLHNELNGITNNQASQSSDITRALHPTPSLTDNLHNIPGYSPRSDNPVITTPTQIDSSMSAYSGQTEINYIEEMLRAQLESMLTNAPGEDSDSFLLFPTGQTSFQARCKHCHFSTTLPAIDLLEDNFKDLSESLDAYERHLKMPHHIRARNGASQHCHIPPPRNLQQQSSSGINNIISSSDISSSKRKVPGGWTDDLDEELDASGSFENYGFTSASAFFQTQDHPSIDSLGLDYHNPSGSFPRPMVSIPPRPKGPIFGQTSEERVFSDLSQHSDEELSGTIYPNNTNETDIDNGHFGSTNFSGSENDKFREFMNNALEDFKDNVPVAEAQTKLGLQSQDELLPGMSVRLLPHQIIGVSWMLEQEKSEEKLGGILADSMGLGKTVQMIATMAANRSPRTLSLESDLSERLQLKNGKGKQKQKERRTTLVIAPASLLQQWYEEITEKTNGIFRVHIHHGKEKLKSVQEIEGYDVIIASHQAVVMDFPKPKPKREQTASDEEEYIPVTEDKRLGPLARTPWFRIVIDEAQAIRNRFTRISVNVAKLDSRYRWCLTGTPVTNSLTDIFGYMRFCQFAPWDSWKEFYNHIAKIQRRQPNRAGQRAQTILRPHLLRRTKDSKIDGQPIIQLGPKDVNMIELEFTQEELELYKSVEARQKQKVSRFFREGSVMKNYHHILLMVLRLRQLCCHPSLVVNNEGGELDIEVGSHLHIEFAHNIIGKDKVDEIKKRFLQREVQREKAEQSVAEVEEDECAICMEPFVNNRMITACAHEFCSVCINEVLRAAEGGETDDEAAHCPLCRKTISKNLVFPGTIFEPGPEEIEQKLSESPGYTKRPSKKARMDDSTESDNEPDVDSKLVEEVQIEVSTKMRRMLESVLRWKAESPDDKLIIYSQWTSMLDIIDKFLGQENIKTLRYDGRMSRVQRVEAVAQFRSPNGPSIMLISLKCGGVGLNLTVANRVINLDLAWNYATEAQAYDRVHRLGQHKAVTVERLIVKDTIEERIVKLQEKKQSLSDAALGEGSGGKLRRMTPREIAQLFDLRV</sequence>
<dbReference type="Gene3D" id="3.40.50.10810">
    <property type="entry name" value="Tandem AAA-ATPase domain"/>
    <property type="match status" value="1"/>
</dbReference>
<dbReference type="SUPFAM" id="SSF57850">
    <property type="entry name" value="RING/U-box"/>
    <property type="match status" value="1"/>
</dbReference>
<evidence type="ECO:0000313" key="14">
    <source>
        <dbReference type="EMBL" id="PAV15929.1"/>
    </source>
</evidence>
<evidence type="ECO:0000256" key="6">
    <source>
        <dbReference type="ARBA" id="ARBA00022806"/>
    </source>
</evidence>
<feature type="region of interest" description="Disordered" evidence="10">
    <location>
        <begin position="335"/>
        <end position="383"/>
    </location>
</feature>
<dbReference type="InterPro" id="IPR000330">
    <property type="entry name" value="SNF2_N"/>
</dbReference>
<evidence type="ECO:0000259" key="11">
    <source>
        <dbReference type="PROSITE" id="PS50089"/>
    </source>
</evidence>
<dbReference type="InterPro" id="IPR038718">
    <property type="entry name" value="SNF2-like_sf"/>
</dbReference>
<dbReference type="GO" id="GO:0000724">
    <property type="term" value="P:double-strand break repair via homologous recombination"/>
    <property type="evidence" value="ECO:0007669"/>
    <property type="project" value="TreeGrafter"/>
</dbReference>
<dbReference type="GO" id="GO:0016787">
    <property type="term" value="F:hydrolase activity"/>
    <property type="evidence" value="ECO:0007669"/>
    <property type="project" value="UniProtKB-KW"/>
</dbReference>
<dbReference type="PANTHER" id="PTHR45626">
    <property type="entry name" value="TRANSCRIPTION TERMINATION FACTOR 2-RELATED"/>
    <property type="match status" value="1"/>
</dbReference>
<evidence type="ECO:0000256" key="3">
    <source>
        <dbReference type="ARBA" id="ARBA00022741"/>
    </source>
</evidence>
<evidence type="ECO:0000256" key="5">
    <source>
        <dbReference type="ARBA" id="ARBA00022801"/>
    </source>
</evidence>
<feature type="region of interest" description="Disordered" evidence="10">
    <location>
        <begin position="997"/>
        <end position="1033"/>
    </location>
</feature>
<dbReference type="Pfam" id="PF00271">
    <property type="entry name" value="Helicase_C"/>
    <property type="match status" value="1"/>
</dbReference>
<comment type="caution">
    <text evidence="14">The sequence shown here is derived from an EMBL/GenBank/DDBJ whole genome shotgun (WGS) entry which is preliminary data.</text>
</comment>
<evidence type="ECO:0000256" key="2">
    <source>
        <dbReference type="ARBA" id="ARBA00022723"/>
    </source>
</evidence>
<feature type="domain" description="Helicase ATP-binding" evidence="12">
    <location>
        <begin position="546"/>
        <end position="756"/>
    </location>
</feature>
<evidence type="ECO:0000259" key="13">
    <source>
        <dbReference type="PROSITE" id="PS51194"/>
    </source>
</evidence>
<accession>A0A286U8R6</accession>
<gene>
    <name evidence="14" type="ORF">PNOK_0878700</name>
</gene>
<dbReference type="InterPro" id="IPR049730">
    <property type="entry name" value="SNF2/RAD54-like_C"/>
</dbReference>
<protein>
    <submittedName>
        <fullName evidence="14">P-loop containing nucleoside triphosphate hydrolase</fullName>
    </submittedName>
</protein>
<keyword evidence="7" id="KW-0862">Zinc</keyword>
<dbReference type="PROSITE" id="PS51192">
    <property type="entry name" value="HELICASE_ATP_BIND_1"/>
    <property type="match status" value="1"/>
</dbReference>
<evidence type="ECO:0000256" key="1">
    <source>
        <dbReference type="ARBA" id="ARBA00007025"/>
    </source>
</evidence>
<dbReference type="InterPro" id="IPR013083">
    <property type="entry name" value="Znf_RING/FYVE/PHD"/>
</dbReference>
<dbReference type="CDD" id="cd18793">
    <property type="entry name" value="SF2_C_SNF"/>
    <property type="match status" value="1"/>
</dbReference>
<dbReference type="PROSITE" id="PS50089">
    <property type="entry name" value="ZF_RING_2"/>
    <property type="match status" value="1"/>
</dbReference>
<dbReference type="InterPro" id="IPR017907">
    <property type="entry name" value="Znf_RING_CS"/>
</dbReference>
<dbReference type="Pfam" id="PF00176">
    <property type="entry name" value="SNF2-rel_dom"/>
    <property type="match status" value="1"/>
</dbReference>
<dbReference type="CDD" id="cd18008">
    <property type="entry name" value="DEXDc_SHPRH-like"/>
    <property type="match status" value="1"/>
</dbReference>
<evidence type="ECO:0000256" key="7">
    <source>
        <dbReference type="ARBA" id="ARBA00022833"/>
    </source>
</evidence>
<keyword evidence="3" id="KW-0547">Nucleotide-binding</keyword>
<dbReference type="PROSITE" id="PS00518">
    <property type="entry name" value="ZF_RING_1"/>
    <property type="match status" value="1"/>
</dbReference>
<evidence type="ECO:0000259" key="12">
    <source>
        <dbReference type="PROSITE" id="PS51192"/>
    </source>
</evidence>
<dbReference type="InterPro" id="IPR027417">
    <property type="entry name" value="P-loop_NTPase"/>
</dbReference>
<dbReference type="GO" id="GO:0005737">
    <property type="term" value="C:cytoplasm"/>
    <property type="evidence" value="ECO:0007669"/>
    <property type="project" value="TreeGrafter"/>
</dbReference>
<feature type="domain" description="Helicase C-terminal" evidence="13">
    <location>
        <begin position="1051"/>
        <end position="1208"/>
    </location>
</feature>
<dbReference type="PROSITE" id="PS51194">
    <property type="entry name" value="HELICASE_CTER"/>
    <property type="match status" value="1"/>
</dbReference>
<dbReference type="InterPro" id="IPR018957">
    <property type="entry name" value="Znf_C3HC4_RING-type"/>
</dbReference>
<feature type="domain" description="RING-type" evidence="11">
    <location>
        <begin position="931"/>
        <end position="979"/>
    </location>
</feature>
<dbReference type="SMART" id="SM00184">
    <property type="entry name" value="RING"/>
    <property type="match status" value="1"/>
</dbReference>
<dbReference type="InterPro" id="IPR050628">
    <property type="entry name" value="SNF2_RAD54_helicase_TF"/>
</dbReference>
<feature type="compositionally biased region" description="Low complexity" evidence="10">
    <location>
        <begin position="352"/>
        <end position="366"/>
    </location>
</feature>
<dbReference type="Gene3D" id="3.30.40.10">
    <property type="entry name" value="Zinc/RING finger domain, C3HC4 (zinc finger)"/>
    <property type="match status" value="1"/>
</dbReference>
<dbReference type="PANTHER" id="PTHR45626:SF16">
    <property type="entry name" value="ATP-DEPENDENT HELICASE ULS1"/>
    <property type="match status" value="1"/>
</dbReference>
<keyword evidence="15" id="KW-1185">Reference proteome</keyword>
<dbReference type="InterPro" id="IPR014001">
    <property type="entry name" value="Helicase_ATP-bd"/>
</dbReference>
<dbReference type="Gene3D" id="3.40.50.300">
    <property type="entry name" value="P-loop containing nucleotide triphosphate hydrolases"/>
    <property type="match status" value="1"/>
</dbReference>
<dbReference type="InterPro" id="IPR001841">
    <property type="entry name" value="Znf_RING"/>
</dbReference>
<reference evidence="14 15" key="1">
    <citation type="journal article" date="2017" name="Mol. Ecol.">
        <title>Comparative and population genomic landscape of Phellinus noxius: A hypervariable fungus causing root rot in trees.</title>
        <authorList>
            <person name="Chung C.L."/>
            <person name="Lee T.J."/>
            <person name="Akiba M."/>
            <person name="Lee H.H."/>
            <person name="Kuo T.H."/>
            <person name="Liu D."/>
            <person name="Ke H.M."/>
            <person name="Yokoi T."/>
            <person name="Roa M.B."/>
            <person name="Lu M.J."/>
            <person name="Chang Y.Y."/>
            <person name="Ann P.J."/>
            <person name="Tsai J.N."/>
            <person name="Chen C.Y."/>
            <person name="Tzean S.S."/>
            <person name="Ota Y."/>
            <person name="Hattori T."/>
            <person name="Sahashi N."/>
            <person name="Liou R.F."/>
            <person name="Kikuchi T."/>
            <person name="Tsai I.J."/>
        </authorList>
    </citation>
    <scope>NUCLEOTIDE SEQUENCE [LARGE SCALE GENOMIC DNA]</scope>
    <source>
        <strain evidence="14 15">FFPRI411160</strain>
    </source>
</reference>
<dbReference type="GO" id="GO:0005524">
    <property type="term" value="F:ATP binding"/>
    <property type="evidence" value="ECO:0007669"/>
    <property type="project" value="UniProtKB-KW"/>
</dbReference>
<keyword evidence="5 14" id="KW-0378">Hydrolase</keyword>
<proteinExistence type="inferred from homology"/>
<dbReference type="InParanoid" id="A0A286U8R6"/>
<dbReference type="EMBL" id="NBII01000009">
    <property type="protein sequence ID" value="PAV15929.1"/>
    <property type="molecule type" value="Genomic_DNA"/>
</dbReference>
<evidence type="ECO:0000256" key="8">
    <source>
        <dbReference type="ARBA" id="ARBA00022840"/>
    </source>
</evidence>